<evidence type="ECO:0000256" key="3">
    <source>
        <dbReference type="SAM" id="SignalP"/>
    </source>
</evidence>
<dbReference type="AlphaFoldDB" id="A0A1I1VXK6"/>
<proteinExistence type="predicted"/>
<keyword evidence="5" id="KW-1185">Reference proteome</keyword>
<feature type="signal peptide" evidence="3">
    <location>
        <begin position="1"/>
        <end position="18"/>
    </location>
</feature>
<dbReference type="eggNOG" id="COG3866">
    <property type="taxonomic scope" value="Bacteria"/>
</dbReference>
<evidence type="ECO:0000256" key="1">
    <source>
        <dbReference type="ARBA" id="ARBA00022723"/>
    </source>
</evidence>
<dbReference type="PANTHER" id="PTHR42970">
    <property type="entry name" value="PECTATE LYASE C-RELATED"/>
    <property type="match status" value="1"/>
</dbReference>
<dbReference type="Gene3D" id="2.160.20.10">
    <property type="entry name" value="Single-stranded right-handed beta-helix, Pectin lyase-like"/>
    <property type="match status" value="1"/>
</dbReference>
<sequence>MRCLLIFLLILSLFSCQGDHLDAQDPSSDPGDFISISFATGDTLIIDLDHFIPPVQGTIISENDLASVKFIRINGGNPTVLKEITTFENNRKFVFNEAIDMNASTSEVIVEAIDINGNDATDKLKIINIESLGFSAAPIGNTIAFPGAEGHGCYTSGGRGGRVYYVTNLRDDGSEGSLRWALSKNGPRTILFKVSGTIELQRELKITNGDLTIAGQSAPGDGICLRNYPVTVDADNVIIRFLRFRMGDTEQQEGDALGGRFHKNIIVDHCSISWSTDECASFYQNENFTMQWCIISESLRNSVHNKGSHGYGGIWGGKKASFHHNLLAHHDSRNPRLGEINGDAFALTDLVDLRNNVIYNWQGNSCYGGEAMNVNIVNCYYKPGPATTRTERIIAIDLETEEGFATTGIWGKFYIDGNFMAGSPRATNDNWTYGVYNQFHSKYGTIPEADKSNMRLDSPLDPGLITTHTAQEAYELVLDRAGASLSRDTVDARIVHDVRTGTATFMTGGNGSVNGIIDTQSHVGGWPELKSEEPQTDTDWDGIPDEWELANGLNPQCISDSWKYDLSESYTNLEVYLNELVKW</sequence>
<dbReference type="RefSeq" id="WP_010528662.1">
    <property type="nucleotide sequence ID" value="NZ_AFSL01000093.1"/>
</dbReference>
<dbReference type="SUPFAM" id="SSF51126">
    <property type="entry name" value="Pectin lyase-like"/>
    <property type="match status" value="1"/>
</dbReference>
<keyword evidence="1" id="KW-0479">Metal-binding</keyword>
<feature type="chain" id="PRO_5010191099" description="Pectate lyase" evidence="3">
    <location>
        <begin position="19"/>
        <end position="583"/>
    </location>
</feature>
<dbReference type="InterPro" id="IPR052063">
    <property type="entry name" value="Polysaccharide_Lyase_1"/>
</dbReference>
<dbReference type="STRING" id="385682.SAMN05444380_103114"/>
<gene>
    <name evidence="4" type="ORF">SAMN05444380_103114</name>
</gene>
<organism evidence="4 5">
    <name type="scientific">Thermophagus xiamenensis</name>
    <dbReference type="NCBI Taxonomy" id="385682"/>
    <lineage>
        <taxon>Bacteria</taxon>
        <taxon>Pseudomonadati</taxon>
        <taxon>Bacteroidota</taxon>
        <taxon>Bacteroidia</taxon>
        <taxon>Marinilabiliales</taxon>
        <taxon>Marinilabiliaceae</taxon>
        <taxon>Thermophagus</taxon>
    </lineage>
</organism>
<reference evidence="4 5" key="1">
    <citation type="submission" date="2016-10" db="EMBL/GenBank/DDBJ databases">
        <authorList>
            <person name="de Groot N.N."/>
        </authorList>
    </citation>
    <scope>NUCLEOTIDE SEQUENCE [LARGE SCALE GENOMIC DNA]</scope>
    <source>
        <strain evidence="4 5">DSM 19012</strain>
    </source>
</reference>
<dbReference type="Proteomes" id="UP000181976">
    <property type="component" value="Unassembled WGS sequence"/>
</dbReference>
<protein>
    <recommendedName>
        <fullName evidence="6">Pectate lyase</fullName>
    </recommendedName>
</protein>
<keyword evidence="2" id="KW-0325">Glycoprotein</keyword>
<evidence type="ECO:0008006" key="6">
    <source>
        <dbReference type="Google" id="ProtNLM"/>
    </source>
</evidence>
<name>A0A1I1VXK6_9BACT</name>
<evidence type="ECO:0000313" key="5">
    <source>
        <dbReference type="Proteomes" id="UP000181976"/>
    </source>
</evidence>
<keyword evidence="3" id="KW-0732">Signal</keyword>
<dbReference type="InParanoid" id="A0A1I1VXK6"/>
<evidence type="ECO:0000256" key="2">
    <source>
        <dbReference type="ARBA" id="ARBA00023180"/>
    </source>
</evidence>
<dbReference type="InterPro" id="IPR012334">
    <property type="entry name" value="Pectin_lyas_fold"/>
</dbReference>
<dbReference type="EMBL" id="FONA01000003">
    <property type="protein sequence ID" value="SFD87585.1"/>
    <property type="molecule type" value="Genomic_DNA"/>
</dbReference>
<dbReference type="GO" id="GO:0046872">
    <property type="term" value="F:metal ion binding"/>
    <property type="evidence" value="ECO:0007669"/>
    <property type="project" value="UniProtKB-KW"/>
</dbReference>
<evidence type="ECO:0000313" key="4">
    <source>
        <dbReference type="EMBL" id="SFD87585.1"/>
    </source>
</evidence>
<dbReference type="InterPro" id="IPR011050">
    <property type="entry name" value="Pectin_lyase_fold/virulence"/>
</dbReference>
<dbReference type="PROSITE" id="PS51257">
    <property type="entry name" value="PROKAR_LIPOPROTEIN"/>
    <property type="match status" value="1"/>
</dbReference>
<dbReference type="PANTHER" id="PTHR42970:SF1">
    <property type="entry name" value="PECTATE LYASE C-RELATED"/>
    <property type="match status" value="1"/>
</dbReference>
<accession>A0A1I1VXK6</accession>